<dbReference type="Gene3D" id="2.60.40.1760">
    <property type="entry name" value="glycosyl hydrolase (family 31)"/>
    <property type="match status" value="1"/>
</dbReference>
<dbReference type="InterPro" id="IPR052990">
    <property type="entry name" value="Sulfoquinovosidase_GH31"/>
</dbReference>
<dbReference type="InterPro" id="IPR013780">
    <property type="entry name" value="Glyco_hydro_b"/>
</dbReference>
<dbReference type="Gene3D" id="2.60.40.1180">
    <property type="entry name" value="Golgi alpha-mannosidase II"/>
    <property type="match status" value="1"/>
</dbReference>
<evidence type="ECO:0000259" key="3">
    <source>
        <dbReference type="Pfam" id="PF01055"/>
    </source>
</evidence>
<dbReference type="SUPFAM" id="SSF51011">
    <property type="entry name" value="Glycosyl hydrolase domain"/>
    <property type="match status" value="1"/>
</dbReference>
<evidence type="ECO:0000259" key="4">
    <source>
        <dbReference type="Pfam" id="PF21365"/>
    </source>
</evidence>
<dbReference type="NCBIfam" id="NF007746">
    <property type="entry name" value="PRK10426.1"/>
    <property type="match status" value="1"/>
</dbReference>
<feature type="domain" description="Glycosyl hydrolase family 31 C-terminal" evidence="4">
    <location>
        <begin position="563"/>
        <end position="648"/>
    </location>
</feature>
<dbReference type="EMBL" id="WTYP01000002">
    <property type="protein sequence ID" value="MXP48342.1"/>
    <property type="molecule type" value="Genomic_DNA"/>
</dbReference>
<dbReference type="InterPro" id="IPR000322">
    <property type="entry name" value="Glyco_hydro_31_TIM"/>
</dbReference>
<dbReference type="GO" id="GO:0005975">
    <property type="term" value="P:carbohydrate metabolic process"/>
    <property type="evidence" value="ECO:0007669"/>
    <property type="project" value="InterPro"/>
</dbReference>
<comment type="caution">
    <text evidence="5">The sequence shown here is derived from an EMBL/GenBank/DDBJ whole genome shotgun (WGS) entry which is preliminary data.</text>
</comment>
<dbReference type="PANTHER" id="PTHR46959:SF2">
    <property type="entry name" value="SULFOQUINOVOSIDASE"/>
    <property type="match status" value="1"/>
</dbReference>
<dbReference type="Proteomes" id="UP000471435">
    <property type="component" value="Unassembled WGS sequence"/>
</dbReference>
<dbReference type="OrthoDB" id="176168at2"/>
<dbReference type="SUPFAM" id="SSF51445">
    <property type="entry name" value="(Trans)glycosidases"/>
    <property type="match status" value="1"/>
</dbReference>
<dbReference type="SUPFAM" id="SSF74650">
    <property type="entry name" value="Galactose mutarotase-like"/>
    <property type="match status" value="1"/>
</dbReference>
<evidence type="ECO:0000313" key="5">
    <source>
        <dbReference type="EMBL" id="MXP48342.1"/>
    </source>
</evidence>
<dbReference type="InterPro" id="IPR044112">
    <property type="entry name" value="YihQ_TIM-like"/>
</dbReference>
<dbReference type="GO" id="GO:0004558">
    <property type="term" value="F:alpha-1,4-glucosidase activity"/>
    <property type="evidence" value="ECO:0007669"/>
    <property type="project" value="UniProtKB-EC"/>
</dbReference>
<dbReference type="InterPro" id="IPR017853">
    <property type="entry name" value="GH"/>
</dbReference>
<dbReference type="GO" id="GO:0030246">
    <property type="term" value="F:carbohydrate binding"/>
    <property type="evidence" value="ECO:0007669"/>
    <property type="project" value="InterPro"/>
</dbReference>
<evidence type="ECO:0000256" key="2">
    <source>
        <dbReference type="RuleBase" id="RU361185"/>
    </source>
</evidence>
<dbReference type="Gene3D" id="3.20.20.80">
    <property type="entry name" value="Glycosidases"/>
    <property type="match status" value="1"/>
</dbReference>
<dbReference type="Pfam" id="PF21365">
    <property type="entry name" value="Glyco_hydro_31_3rd"/>
    <property type="match status" value="1"/>
</dbReference>
<name>A0A6I4V954_9SPHN</name>
<dbReference type="CDD" id="cd06594">
    <property type="entry name" value="GH31_glucosidase_YihQ"/>
    <property type="match status" value="1"/>
</dbReference>
<evidence type="ECO:0000313" key="6">
    <source>
        <dbReference type="Proteomes" id="UP000471435"/>
    </source>
</evidence>
<keyword evidence="2 5" id="KW-0378">Hydrolase</keyword>
<dbReference type="AlphaFoldDB" id="A0A6I4V954"/>
<organism evidence="5 6">
    <name type="scientific">Pontixanthobacter luteolus</name>
    <dbReference type="NCBI Taxonomy" id="295089"/>
    <lineage>
        <taxon>Bacteria</taxon>
        <taxon>Pseudomonadati</taxon>
        <taxon>Pseudomonadota</taxon>
        <taxon>Alphaproteobacteria</taxon>
        <taxon>Sphingomonadales</taxon>
        <taxon>Erythrobacteraceae</taxon>
        <taxon>Pontixanthobacter</taxon>
    </lineage>
</organism>
<reference evidence="5 6" key="1">
    <citation type="submission" date="2019-12" db="EMBL/GenBank/DDBJ databases">
        <title>Genomic-based taxomic classification of the family Erythrobacteraceae.</title>
        <authorList>
            <person name="Xu L."/>
        </authorList>
    </citation>
    <scope>NUCLEOTIDE SEQUENCE [LARGE SCALE GENOMIC DNA]</scope>
    <source>
        <strain evidence="5 6">SW-109</strain>
    </source>
</reference>
<dbReference type="RefSeq" id="WP_160731533.1">
    <property type="nucleotide sequence ID" value="NZ_WTYP01000002.1"/>
</dbReference>
<proteinExistence type="inferred from homology"/>
<gene>
    <name evidence="5" type="ORF">GRI43_13175</name>
</gene>
<accession>A0A6I4V954</accession>
<keyword evidence="2 5" id="KW-0326">Glycosidase</keyword>
<keyword evidence="6" id="KW-1185">Reference proteome</keyword>
<dbReference type="EC" id="3.2.1.20" evidence="5"/>
<evidence type="ECO:0000256" key="1">
    <source>
        <dbReference type="ARBA" id="ARBA00007806"/>
    </source>
</evidence>
<dbReference type="Pfam" id="PF01055">
    <property type="entry name" value="Glyco_hydro_31_2nd"/>
    <property type="match status" value="1"/>
</dbReference>
<dbReference type="InterPro" id="IPR048395">
    <property type="entry name" value="Glyco_hydro_31_C"/>
</dbReference>
<dbReference type="InterPro" id="IPR011013">
    <property type="entry name" value="Gal_mutarotase_sf_dom"/>
</dbReference>
<protein>
    <submittedName>
        <fullName evidence="5">Alpha-glucosidase</fullName>
        <ecNumber evidence="5">3.2.1.20</ecNumber>
    </submittedName>
</protein>
<comment type="similarity">
    <text evidence="1 2">Belongs to the glycosyl hydrolase 31 family.</text>
</comment>
<dbReference type="CDD" id="cd14752">
    <property type="entry name" value="GH31_N"/>
    <property type="match status" value="1"/>
</dbReference>
<feature type="domain" description="Glycoside hydrolase family 31 TIM barrel" evidence="3">
    <location>
        <begin position="282"/>
        <end position="523"/>
    </location>
</feature>
<dbReference type="PANTHER" id="PTHR46959">
    <property type="entry name" value="SULFOQUINOVOSIDASE"/>
    <property type="match status" value="1"/>
</dbReference>
<sequence length="664" mass="74501">MTIDSLELFAAEDSFQILLGSRVLLSHDPHRPAFFAGSGRPDVHSDRGHFSFSDELAWKGPLSVVRQSGLSVEFGRSGGTETILTMTLDRMAIRLECTDPEVNRFWIDFEASEREYVWGCGEQMSYLNLRGRKFPLWCGEPGVGRDPHGIPASAFNPARIGDYWTTYYPQPTFLSSHRYALHADTRAYAEFDFTSDDQHRLHFWDVPARLEIFAAADLSGLVSQLSDRFGRQPQLPEWAISGSIIGLKDGENSFARLQRIIDVGAKVSALWCEDWAGIRQTSFGRRLFWDWKADQTRYPDLADKIAGLADQGIRFLGYANPYLAADGELFGEAAAGGHFVLNPDGDAPYLVDFGEFECGLIDLTSSAARDWFAARILRREMLDLGMAGWMADFGEYLPVDARLSDRSDPMLTHNEWPVLWAMTNAAAGDALFFMRSGHSEVGGFCPLLWAGDQSVDFSRHDGIGTAICAALSAGLVGNAYHHSDIGGYTSLDGRTRSPELLMRWSELAAFTPVMRTHEGNRPEDNLQIDSSPAILTHFAWMSQVHSGLSPYVRHLCEEAERTGLPLQRPVFMHYESDPNTFDLQWHYLYGRDLLVAPVIEEFADRWPVYLPAGDIWVHIWTNQTFEGGQWIDIDAPLGNPPVFYRKGSSFSATFQAIAKTRTYQ</sequence>